<gene>
    <name evidence="1" type="ORF">IE53DRAFT_39682</name>
</gene>
<dbReference type="EMBL" id="KZ819822">
    <property type="protein sequence ID" value="PWN51721.1"/>
    <property type="molecule type" value="Genomic_DNA"/>
</dbReference>
<reference evidence="1 2" key="1">
    <citation type="journal article" date="2018" name="Mol. Biol. Evol.">
        <title>Broad Genomic Sampling Reveals a Smut Pathogenic Ancestry of the Fungal Clade Ustilaginomycotina.</title>
        <authorList>
            <person name="Kijpornyongpan T."/>
            <person name="Mondo S.J."/>
            <person name="Barry K."/>
            <person name="Sandor L."/>
            <person name="Lee J."/>
            <person name="Lipzen A."/>
            <person name="Pangilinan J."/>
            <person name="LaButti K."/>
            <person name="Hainaut M."/>
            <person name="Henrissat B."/>
            <person name="Grigoriev I.V."/>
            <person name="Spatafora J.W."/>
            <person name="Aime M.C."/>
        </authorList>
    </citation>
    <scope>NUCLEOTIDE SEQUENCE [LARGE SCALE GENOMIC DNA]</scope>
    <source>
        <strain evidence="1 2">SA 807</strain>
    </source>
</reference>
<protein>
    <submittedName>
        <fullName evidence="1">Pkinase-domain-containing protein</fullName>
    </submittedName>
</protein>
<sequence length="773" mass="84952">MPKRYREADSSEEEGPSGMRFAKLERRSGRPDTFAHDQSTDPSTVSSSSAVPMDDADDQCDCRSCCDEADAHALQDDMFEDFDEAFQPDGSRTRAGRATPCSHRGNADNPAGGRVQHRPTRERFVHGLQTLVGGLQMSQWTSGSATASMTSNQPPSSSQPLVMSRRDSDRPAGATEAPSNAPPSVVPGVSPGWHVASSGSRAMSLHAGVRHQDDDGWTPLDAFPAKTRFGKNLIKRLRTRKLGAADTSKGRGPDGANTPSNERRASMGRRSTSPRRSKDASAYTNSTNTEDRIVLPPIKTCCPDADESMTRQNSRGTESNHCAFNQGLSQPEGYSPKDTTTLPSLWSSLPASARSSLQFSSDPTDRSAALPGQPISTAPIQSMTDPFLLSSSDLDFLTRRKISLEDTEMGNLASPSLGVPLQTAATAHPGATVAAASSLLAKAGFGLQDLEVLETLGTGTFGRVLLVRLRGADPNLPESYFAMKVLEKSEVIRLKQVEHVNSEKQILGQVSNPFLVNLFCTFQDSRNCYMLMEYVVGGEIFSYLRRAGRFTCDVARFYISTIVIAIEYLHSRDIVYRDLKPENLLIDDRGYTKITDFGFAKRVKDRTWTLCGTPEYLAPEIIQSQGHGKAVDWWALGILLFEMLAGYPPFYDQKPIRIYEKILQNQISFPDHIDPISRDLIRSLLTTDRSKRLGNLRGGAGDVKNHTWFQGVDWAELAAGNIRPPIIPFNKRAGDTSNFSKYAPVDLSSMPGLIDEEADRNNPDPHRYLFPTF</sequence>
<name>A0ACD0P136_9BASI</name>
<dbReference type="Proteomes" id="UP000245626">
    <property type="component" value="Unassembled WGS sequence"/>
</dbReference>
<keyword evidence="2" id="KW-1185">Reference proteome</keyword>
<evidence type="ECO:0000313" key="2">
    <source>
        <dbReference type="Proteomes" id="UP000245626"/>
    </source>
</evidence>
<accession>A0ACD0P136</accession>
<proteinExistence type="predicted"/>
<organism evidence="1 2">
    <name type="scientific">Violaceomyces palustris</name>
    <dbReference type="NCBI Taxonomy" id="1673888"/>
    <lineage>
        <taxon>Eukaryota</taxon>
        <taxon>Fungi</taxon>
        <taxon>Dikarya</taxon>
        <taxon>Basidiomycota</taxon>
        <taxon>Ustilaginomycotina</taxon>
        <taxon>Ustilaginomycetes</taxon>
        <taxon>Violaceomycetales</taxon>
        <taxon>Violaceomycetaceae</taxon>
        <taxon>Violaceomyces</taxon>
    </lineage>
</organism>
<evidence type="ECO:0000313" key="1">
    <source>
        <dbReference type="EMBL" id="PWN51721.1"/>
    </source>
</evidence>